<dbReference type="AlphaFoldDB" id="A0A0C3G838"/>
<proteinExistence type="predicted"/>
<reference evidence="2" key="2">
    <citation type="submission" date="2015-01" db="EMBL/GenBank/DDBJ databases">
        <title>Evolutionary Origins and Diversification of the Mycorrhizal Mutualists.</title>
        <authorList>
            <consortium name="DOE Joint Genome Institute"/>
            <consortium name="Mycorrhizal Genomics Consortium"/>
            <person name="Kohler A."/>
            <person name="Kuo A."/>
            <person name="Nagy L.G."/>
            <person name="Floudas D."/>
            <person name="Copeland A."/>
            <person name="Barry K.W."/>
            <person name="Cichocki N."/>
            <person name="Veneault-Fourrey C."/>
            <person name="LaButti K."/>
            <person name="Lindquist E.A."/>
            <person name="Lipzen A."/>
            <person name="Lundell T."/>
            <person name="Morin E."/>
            <person name="Murat C."/>
            <person name="Riley R."/>
            <person name="Ohm R."/>
            <person name="Sun H."/>
            <person name="Tunlid A."/>
            <person name="Henrissat B."/>
            <person name="Grigoriev I.V."/>
            <person name="Hibbett D.S."/>
            <person name="Martin F."/>
        </authorList>
    </citation>
    <scope>NUCLEOTIDE SEQUENCE [LARGE SCALE GENOMIC DNA]</scope>
    <source>
        <strain evidence="2">F 1598</strain>
    </source>
</reference>
<sequence>MNNFPSYYQKGSLLSVRTITSGSVADMSFKVVSAFTPFMMSQVLVVEPDSGGSTIVLKVFNPRFISHRFQSKHPWDPAAEVEAAQQRLHNTPFDFEFPHWPVREDRVGWEEWYFRQAKFSFSNEVAAYSRLRALQGGGVPKCFGWGTLNLPGRPISPDVLFLEYLNDAHSLKDVETKLITEPIVRALKETVSAFGRLGVIHCDLNYGNIVFLVGCGGIYRAVIIDFGSSCVRDDELDEEWDTIVEEQSDVVYLEKRLASAFKERP</sequence>
<dbReference type="Gene3D" id="1.10.510.10">
    <property type="entry name" value="Transferase(Phosphotransferase) domain 1"/>
    <property type="match status" value="1"/>
</dbReference>
<accession>A0A0C3G838</accession>
<name>A0A0C3G838_PILCF</name>
<organism evidence="1 2">
    <name type="scientific">Piloderma croceum (strain F 1598)</name>
    <dbReference type="NCBI Taxonomy" id="765440"/>
    <lineage>
        <taxon>Eukaryota</taxon>
        <taxon>Fungi</taxon>
        <taxon>Dikarya</taxon>
        <taxon>Basidiomycota</taxon>
        <taxon>Agaricomycotina</taxon>
        <taxon>Agaricomycetes</taxon>
        <taxon>Agaricomycetidae</taxon>
        <taxon>Atheliales</taxon>
        <taxon>Atheliaceae</taxon>
        <taxon>Piloderma</taxon>
    </lineage>
</organism>
<keyword evidence="2" id="KW-1185">Reference proteome</keyword>
<dbReference type="STRING" id="765440.A0A0C3G838"/>
<dbReference type="InterPro" id="IPR011009">
    <property type="entry name" value="Kinase-like_dom_sf"/>
</dbReference>
<evidence type="ECO:0000313" key="2">
    <source>
        <dbReference type="Proteomes" id="UP000054166"/>
    </source>
</evidence>
<dbReference type="Proteomes" id="UP000054166">
    <property type="component" value="Unassembled WGS sequence"/>
</dbReference>
<dbReference type="EMBL" id="KN832981">
    <property type="protein sequence ID" value="KIM86821.1"/>
    <property type="molecule type" value="Genomic_DNA"/>
</dbReference>
<evidence type="ECO:0008006" key="3">
    <source>
        <dbReference type="Google" id="ProtNLM"/>
    </source>
</evidence>
<evidence type="ECO:0000313" key="1">
    <source>
        <dbReference type="EMBL" id="KIM86821.1"/>
    </source>
</evidence>
<gene>
    <name evidence="1" type="ORF">PILCRDRAFT_86450</name>
</gene>
<reference evidence="1 2" key="1">
    <citation type="submission" date="2014-04" db="EMBL/GenBank/DDBJ databases">
        <authorList>
            <consortium name="DOE Joint Genome Institute"/>
            <person name="Kuo A."/>
            <person name="Tarkka M."/>
            <person name="Buscot F."/>
            <person name="Kohler A."/>
            <person name="Nagy L.G."/>
            <person name="Floudas D."/>
            <person name="Copeland A."/>
            <person name="Barry K.W."/>
            <person name="Cichocki N."/>
            <person name="Veneault-Fourrey C."/>
            <person name="LaButti K."/>
            <person name="Lindquist E.A."/>
            <person name="Lipzen A."/>
            <person name="Lundell T."/>
            <person name="Morin E."/>
            <person name="Murat C."/>
            <person name="Sun H."/>
            <person name="Tunlid A."/>
            <person name="Henrissat B."/>
            <person name="Grigoriev I.V."/>
            <person name="Hibbett D.S."/>
            <person name="Martin F."/>
            <person name="Nordberg H.P."/>
            <person name="Cantor M.N."/>
            <person name="Hua S.X."/>
        </authorList>
    </citation>
    <scope>NUCLEOTIDE SEQUENCE [LARGE SCALE GENOMIC DNA]</scope>
    <source>
        <strain evidence="1 2">F 1598</strain>
    </source>
</reference>
<dbReference type="HOGENOM" id="CLU_054599_1_0_1"/>
<dbReference type="InterPro" id="IPR052396">
    <property type="entry name" value="Meiotic_Drive_Suppr_Kinase"/>
</dbReference>
<dbReference type="SUPFAM" id="SSF56112">
    <property type="entry name" value="Protein kinase-like (PK-like)"/>
    <property type="match status" value="1"/>
</dbReference>
<dbReference type="InParanoid" id="A0A0C3G838"/>
<dbReference type="PANTHER" id="PTHR37171:SF1">
    <property type="entry name" value="SERINE_THREONINE-PROTEIN KINASE YRZF-RELATED"/>
    <property type="match status" value="1"/>
</dbReference>
<protein>
    <recommendedName>
        <fullName evidence="3">Protein kinase domain-containing protein</fullName>
    </recommendedName>
</protein>
<dbReference type="PANTHER" id="PTHR37171">
    <property type="entry name" value="SERINE/THREONINE-PROTEIN KINASE YRZF-RELATED"/>
    <property type="match status" value="1"/>
</dbReference>
<dbReference type="OrthoDB" id="3269050at2759"/>